<keyword evidence="1" id="KW-0472">Membrane</keyword>
<sequence>MVYFQEGFPFFPPIVFILGALVTLLKLGYKAEEIITILKSHPVSMKTFISVLFLDLAALYASHKPSMCDSHSSLDKIGFLLDALLGTVVLLAIDQFLGWLFFIVWTLLVIAMAYELYKHYKQFLGSLCASILQRLPMSHNMMALHSTGEVELQQSATHSPSDEVNDEEEEVAVVV</sequence>
<evidence type="ECO:0000256" key="1">
    <source>
        <dbReference type="SAM" id="Phobius"/>
    </source>
</evidence>
<dbReference type="AlphaFoldDB" id="A0A7C8YB09"/>
<name>A0A7C8YB09_OPUST</name>
<keyword evidence="1" id="KW-1133">Transmembrane helix</keyword>
<reference evidence="2" key="1">
    <citation type="journal article" date="2013" name="J. Plant Res.">
        <title>Effect of fungi and light on seed germination of three Opuntia species from semiarid lands of central Mexico.</title>
        <authorList>
            <person name="Delgado-Sanchez P."/>
            <person name="Jimenez-Bremont J.F."/>
            <person name="Guerrero-Gonzalez Mde L."/>
            <person name="Flores J."/>
        </authorList>
    </citation>
    <scope>NUCLEOTIDE SEQUENCE</scope>
    <source>
        <tissue evidence="2">Cladode</tissue>
    </source>
</reference>
<feature type="transmembrane region" description="Helical" evidence="1">
    <location>
        <begin position="99"/>
        <end position="117"/>
    </location>
</feature>
<proteinExistence type="predicted"/>
<organism evidence="2">
    <name type="scientific">Opuntia streptacantha</name>
    <name type="common">Prickly pear cactus</name>
    <name type="synonym">Opuntia cardona</name>
    <dbReference type="NCBI Taxonomy" id="393608"/>
    <lineage>
        <taxon>Eukaryota</taxon>
        <taxon>Viridiplantae</taxon>
        <taxon>Streptophyta</taxon>
        <taxon>Embryophyta</taxon>
        <taxon>Tracheophyta</taxon>
        <taxon>Spermatophyta</taxon>
        <taxon>Magnoliopsida</taxon>
        <taxon>eudicotyledons</taxon>
        <taxon>Gunneridae</taxon>
        <taxon>Pentapetalae</taxon>
        <taxon>Caryophyllales</taxon>
        <taxon>Cactineae</taxon>
        <taxon>Cactaceae</taxon>
        <taxon>Opuntioideae</taxon>
        <taxon>Opuntia</taxon>
    </lineage>
</organism>
<evidence type="ECO:0000313" key="2">
    <source>
        <dbReference type="EMBL" id="MBA4614034.1"/>
    </source>
</evidence>
<protein>
    <submittedName>
        <fullName evidence="2">Uncharacterized protein</fullName>
    </submittedName>
</protein>
<dbReference type="EMBL" id="GISG01000405">
    <property type="protein sequence ID" value="MBA4614034.1"/>
    <property type="molecule type" value="Transcribed_RNA"/>
</dbReference>
<reference evidence="2" key="2">
    <citation type="submission" date="2020-07" db="EMBL/GenBank/DDBJ databases">
        <authorList>
            <person name="Vera ALvarez R."/>
            <person name="Arias-Moreno D.M."/>
            <person name="Jimenez-Jacinto V."/>
            <person name="Jimenez-Bremont J.F."/>
            <person name="Swaminathan K."/>
            <person name="Moose S.P."/>
            <person name="Guerrero-Gonzalez M.L."/>
            <person name="Marino-Ramirez L."/>
            <person name="Landsman D."/>
            <person name="Rodriguez-Kessler M."/>
            <person name="Delgado-Sanchez P."/>
        </authorList>
    </citation>
    <scope>NUCLEOTIDE SEQUENCE</scope>
    <source>
        <tissue evidence="2">Cladode</tissue>
    </source>
</reference>
<accession>A0A7C8YB09</accession>
<feature type="transmembrane region" description="Helical" evidence="1">
    <location>
        <begin position="45"/>
        <end position="62"/>
    </location>
</feature>
<feature type="transmembrane region" description="Helical" evidence="1">
    <location>
        <begin position="7"/>
        <end position="25"/>
    </location>
</feature>
<keyword evidence="1" id="KW-0812">Transmembrane</keyword>